<keyword evidence="1" id="KW-0812">Transmembrane</keyword>
<keyword evidence="1" id="KW-0472">Membrane</keyword>
<feature type="transmembrane region" description="Helical" evidence="1">
    <location>
        <begin position="92"/>
        <end position="109"/>
    </location>
</feature>
<dbReference type="Pfam" id="PF16220">
    <property type="entry name" value="DUF4880"/>
    <property type="match status" value="1"/>
</dbReference>
<name>A0ABX2T773_9PROT</name>
<organism evidence="4 5">
    <name type="scientific">Azospirillum oleiclasticum</name>
    <dbReference type="NCBI Taxonomy" id="2735135"/>
    <lineage>
        <taxon>Bacteria</taxon>
        <taxon>Pseudomonadati</taxon>
        <taxon>Pseudomonadota</taxon>
        <taxon>Alphaproteobacteria</taxon>
        <taxon>Rhodospirillales</taxon>
        <taxon>Azospirillaceae</taxon>
        <taxon>Azospirillum</taxon>
    </lineage>
</organism>
<evidence type="ECO:0000313" key="5">
    <source>
        <dbReference type="Proteomes" id="UP000584642"/>
    </source>
</evidence>
<dbReference type="Proteomes" id="UP000584642">
    <property type="component" value="Unassembled WGS sequence"/>
</dbReference>
<proteinExistence type="predicted"/>
<dbReference type="Pfam" id="PF04773">
    <property type="entry name" value="FecR"/>
    <property type="match status" value="1"/>
</dbReference>
<dbReference type="Gene3D" id="2.60.120.1440">
    <property type="match status" value="1"/>
</dbReference>
<evidence type="ECO:0000259" key="2">
    <source>
        <dbReference type="Pfam" id="PF04773"/>
    </source>
</evidence>
<sequence>MADEIDRNRSSTDEPLPLEEALDWFVRLQADGAGPAERAAFTAWHGADPRHARAWALTEAMWASPTFARALEASAPAPRATTVGRRGVGRRLAACAAALLVAVGVGWALDLPLRLQADHRTATGGRASVALADGSRVLLDTRTALADDVDGVERHARLLEGTAFFEVAPDSTRPFQVAAGPATVTVVGTAFAVRYVDGRVTVTVREGVVEVHGTPPGPVVRLRPGEQVEVTDGGIGESRKVDLTASLAWMDGWLVFEDRPLGAVLAELDRYHPGVIVVPAGLAGVRVTGSYRLDDPVRTTAMLAGLVHAEVRHFSDALLVLRPGNPPP</sequence>
<evidence type="ECO:0000313" key="4">
    <source>
        <dbReference type="EMBL" id="NYZ20174.1"/>
    </source>
</evidence>
<dbReference type="PANTHER" id="PTHR30273">
    <property type="entry name" value="PERIPLASMIC SIGNAL SENSOR AND SIGMA FACTOR ACTIVATOR FECR-RELATED"/>
    <property type="match status" value="1"/>
</dbReference>
<comment type="caution">
    <text evidence="4">The sequence shown here is derived from an EMBL/GenBank/DDBJ whole genome shotgun (WGS) entry which is preliminary data.</text>
</comment>
<dbReference type="EMBL" id="JABFDB010000006">
    <property type="protein sequence ID" value="NYZ20174.1"/>
    <property type="molecule type" value="Genomic_DNA"/>
</dbReference>
<protein>
    <submittedName>
        <fullName evidence="4">FecR family protein</fullName>
    </submittedName>
</protein>
<gene>
    <name evidence="4" type="ORF">HND93_10665</name>
</gene>
<keyword evidence="5" id="KW-1185">Reference proteome</keyword>
<accession>A0ABX2T773</accession>
<keyword evidence="1" id="KW-1133">Transmembrane helix</keyword>
<evidence type="ECO:0000256" key="1">
    <source>
        <dbReference type="SAM" id="Phobius"/>
    </source>
</evidence>
<feature type="domain" description="FecR N-terminal" evidence="3">
    <location>
        <begin position="19"/>
        <end position="60"/>
    </location>
</feature>
<dbReference type="InterPro" id="IPR006860">
    <property type="entry name" value="FecR"/>
</dbReference>
<feature type="domain" description="FecR protein" evidence="2">
    <location>
        <begin position="118"/>
        <end position="210"/>
    </location>
</feature>
<dbReference type="PANTHER" id="PTHR30273:SF2">
    <property type="entry name" value="PROTEIN FECR"/>
    <property type="match status" value="1"/>
</dbReference>
<reference evidence="4 5" key="1">
    <citation type="submission" date="2020-05" db="EMBL/GenBank/DDBJ databases">
        <title>Azospirillum oleiclasticum sp. nov, a nitrogen-fixing and heavy crude oil-emulsifying bacterium isolated from the crude oil of Yumen Oilfield.</title>
        <authorList>
            <person name="Wu D."/>
            <person name="Cai M."/>
            <person name="Zhang X."/>
        </authorList>
    </citation>
    <scope>NUCLEOTIDE SEQUENCE [LARGE SCALE GENOMIC DNA]</scope>
    <source>
        <strain evidence="4 5">ROY-1-1-2</strain>
    </source>
</reference>
<dbReference type="InterPro" id="IPR032623">
    <property type="entry name" value="FecR_N"/>
</dbReference>
<dbReference type="InterPro" id="IPR012373">
    <property type="entry name" value="Ferrdict_sens_TM"/>
</dbReference>
<evidence type="ECO:0000259" key="3">
    <source>
        <dbReference type="Pfam" id="PF16220"/>
    </source>
</evidence>
<dbReference type="RefSeq" id="WP_180281942.1">
    <property type="nucleotide sequence ID" value="NZ_JABFDB010000006.1"/>
</dbReference>
<dbReference type="PIRSF" id="PIRSF018266">
    <property type="entry name" value="FecR"/>
    <property type="match status" value="1"/>
</dbReference>